<sequence>MSQQGYYVYAIKSQSDGRIYVGMSENPEQRLLSHNKGDTKSTKNFRPWIFIYKKFVGNRNEARLEEKRLKSGYGKEFLKSIKLHIPE</sequence>
<comment type="caution">
    <text evidence="2">The sequence shown here is derived from an EMBL/GenBank/DDBJ whole genome shotgun (WGS) entry which is preliminary data.</text>
</comment>
<feature type="domain" description="GIY-YIG" evidence="1">
    <location>
        <begin position="4"/>
        <end position="79"/>
    </location>
</feature>
<gene>
    <name evidence="2" type="ORF">A3B14_01315</name>
</gene>
<dbReference type="SUPFAM" id="SSF82771">
    <property type="entry name" value="GIY-YIG endonuclease"/>
    <property type="match status" value="1"/>
</dbReference>
<evidence type="ECO:0000259" key="1">
    <source>
        <dbReference type="PROSITE" id="PS50164"/>
    </source>
</evidence>
<protein>
    <submittedName>
        <fullName evidence="2">Endonuclease</fullName>
    </submittedName>
</protein>
<organism evidence="2 3">
    <name type="scientific">Candidatus Zambryskibacteria bacterium RIFCSPLOWO2_01_FULL_45_21</name>
    <dbReference type="NCBI Taxonomy" id="1802761"/>
    <lineage>
        <taxon>Bacteria</taxon>
        <taxon>Candidatus Zambryskiibacteriota</taxon>
    </lineage>
</organism>
<dbReference type="Proteomes" id="UP000176800">
    <property type="component" value="Unassembled WGS sequence"/>
</dbReference>
<dbReference type="CDD" id="cd10449">
    <property type="entry name" value="GIY-YIG_SLX1_like"/>
    <property type="match status" value="1"/>
</dbReference>
<keyword evidence="2" id="KW-0378">Hydrolase</keyword>
<dbReference type="PROSITE" id="PS50164">
    <property type="entry name" value="GIY_YIG"/>
    <property type="match status" value="1"/>
</dbReference>
<dbReference type="AlphaFoldDB" id="A0A1G2U355"/>
<dbReference type="EMBL" id="MHWE01000012">
    <property type="protein sequence ID" value="OHB03955.1"/>
    <property type="molecule type" value="Genomic_DNA"/>
</dbReference>
<dbReference type="InterPro" id="IPR035901">
    <property type="entry name" value="GIY-YIG_endonuc_sf"/>
</dbReference>
<evidence type="ECO:0000313" key="3">
    <source>
        <dbReference type="Proteomes" id="UP000176800"/>
    </source>
</evidence>
<keyword evidence="2" id="KW-0255">Endonuclease</keyword>
<proteinExistence type="predicted"/>
<dbReference type="Pfam" id="PF01541">
    <property type="entry name" value="GIY-YIG"/>
    <property type="match status" value="1"/>
</dbReference>
<dbReference type="InterPro" id="IPR000305">
    <property type="entry name" value="GIY-YIG_endonuc"/>
</dbReference>
<name>A0A1G2U355_9BACT</name>
<evidence type="ECO:0000313" key="2">
    <source>
        <dbReference type="EMBL" id="OHB03955.1"/>
    </source>
</evidence>
<dbReference type="Gene3D" id="3.40.1440.10">
    <property type="entry name" value="GIY-YIG endonuclease"/>
    <property type="match status" value="1"/>
</dbReference>
<reference evidence="2 3" key="1">
    <citation type="journal article" date="2016" name="Nat. Commun.">
        <title>Thousands of microbial genomes shed light on interconnected biogeochemical processes in an aquifer system.</title>
        <authorList>
            <person name="Anantharaman K."/>
            <person name="Brown C.T."/>
            <person name="Hug L.A."/>
            <person name="Sharon I."/>
            <person name="Castelle C.J."/>
            <person name="Probst A.J."/>
            <person name="Thomas B.C."/>
            <person name="Singh A."/>
            <person name="Wilkins M.J."/>
            <person name="Karaoz U."/>
            <person name="Brodie E.L."/>
            <person name="Williams K.H."/>
            <person name="Hubbard S.S."/>
            <person name="Banfield J.F."/>
        </authorList>
    </citation>
    <scope>NUCLEOTIDE SEQUENCE [LARGE SCALE GENOMIC DNA]</scope>
</reference>
<dbReference type="GO" id="GO:0004519">
    <property type="term" value="F:endonuclease activity"/>
    <property type="evidence" value="ECO:0007669"/>
    <property type="project" value="UniProtKB-KW"/>
</dbReference>
<accession>A0A1G2U355</accession>
<keyword evidence="2" id="KW-0540">Nuclease</keyword>